<keyword evidence="2" id="KW-1185">Reference proteome</keyword>
<dbReference type="EMBL" id="CAJVQC010011807">
    <property type="protein sequence ID" value="CAG8631514.1"/>
    <property type="molecule type" value="Genomic_DNA"/>
</dbReference>
<evidence type="ECO:0000313" key="1">
    <source>
        <dbReference type="EMBL" id="CAG8631514.1"/>
    </source>
</evidence>
<gene>
    <name evidence="1" type="ORF">RPERSI_LOCUS7130</name>
</gene>
<organism evidence="1 2">
    <name type="scientific">Racocetra persica</name>
    <dbReference type="NCBI Taxonomy" id="160502"/>
    <lineage>
        <taxon>Eukaryota</taxon>
        <taxon>Fungi</taxon>
        <taxon>Fungi incertae sedis</taxon>
        <taxon>Mucoromycota</taxon>
        <taxon>Glomeromycotina</taxon>
        <taxon>Glomeromycetes</taxon>
        <taxon>Diversisporales</taxon>
        <taxon>Gigasporaceae</taxon>
        <taxon>Racocetra</taxon>
    </lineage>
</organism>
<evidence type="ECO:0000313" key="2">
    <source>
        <dbReference type="Proteomes" id="UP000789920"/>
    </source>
</evidence>
<name>A0ACA9NBI3_9GLOM</name>
<protein>
    <submittedName>
        <fullName evidence="1">21984_t:CDS:1</fullName>
    </submittedName>
</protein>
<dbReference type="Proteomes" id="UP000789920">
    <property type="component" value="Unassembled WGS sequence"/>
</dbReference>
<sequence length="320" mass="36333">MSETANRIVGQENGVDVYQNAMENYEENEPDLSQEECWAVISAFFEYRGIVRQQLASYDHFVDYDVHDVVEANREVILQHVEDQNDMESQIRRIRITFSNPAVSVATHTEADGSVNRIWPHEARLRNLTYSCPVYVDVTCGTAVVPCTEATSSTFHELCDANETVITQTAFIGKIPVMIRSKHCNLYEKTDYEITSLQECPYDQGGYFIINGSEKVLIAQERLASNCLFVFKTPAPSTHTHTAEIKSTNEKGDVRTVQLLLMERIPFVKKEIPVKVLFFALGVTNEQDIMSRICLGVRNHDLEEAVKTCFEEAFAIQSRT</sequence>
<feature type="non-terminal residue" evidence="1">
    <location>
        <position position="320"/>
    </location>
</feature>
<accession>A0ACA9NBI3</accession>
<reference evidence="1" key="1">
    <citation type="submission" date="2021-06" db="EMBL/GenBank/DDBJ databases">
        <authorList>
            <person name="Kallberg Y."/>
            <person name="Tangrot J."/>
            <person name="Rosling A."/>
        </authorList>
    </citation>
    <scope>NUCLEOTIDE SEQUENCE</scope>
    <source>
        <strain evidence="1">MA461A</strain>
    </source>
</reference>
<proteinExistence type="predicted"/>
<comment type="caution">
    <text evidence="1">The sequence shown here is derived from an EMBL/GenBank/DDBJ whole genome shotgun (WGS) entry which is preliminary data.</text>
</comment>